<organism evidence="2 3">
    <name type="scientific">Marinicella sediminis</name>
    <dbReference type="NCBI Taxonomy" id="1792834"/>
    <lineage>
        <taxon>Bacteria</taxon>
        <taxon>Pseudomonadati</taxon>
        <taxon>Pseudomonadota</taxon>
        <taxon>Gammaproteobacteria</taxon>
        <taxon>Lysobacterales</taxon>
        <taxon>Marinicellaceae</taxon>
        <taxon>Marinicella</taxon>
    </lineage>
</organism>
<evidence type="ECO:0000313" key="2">
    <source>
        <dbReference type="EMBL" id="MFC3193670.1"/>
    </source>
</evidence>
<dbReference type="Proteomes" id="UP001595533">
    <property type="component" value="Unassembled WGS sequence"/>
</dbReference>
<reference evidence="3" key="1">
    <citation type="journal article" date="2019" name="Int. J. Syst. Evol. Microbiol.">
        <title>The Global Catalogue of Microorganisms (GCM) 10K type strain sequencing project: providing services to taxonomists for standard genome sequencing and annotation.</title>
        <authorList>
            <consortium name="The Broad Institute Genomics Platform"/>
            <consortium name="The Broad Institute Genome Sequencing Center for Infectious Disease"/>
            <person name="Wu L."/>
            <person name="Ma J."/>
        </authorList>
    </citation>
    <scope>NUCLEOTIDE SEQUENCE [LARGE SCALE GENOMIC DNA]</scope>
    <source>
        <strain evidence="3">KCTC 42953</strain>
    </source>
</reference>
<dbReference type="Pfam" id="PF03993">
    <property type="entry name" value="DUF349"/>
    <property type="match status" value="1"/>
</dbReference>
<feature type="coiled-coil region" evidence="1">
    <location>
        <begin position="780"/>
        <end position="807"/>
    </location>
</feature>
<keyword evidence="1" id="KW-0175">Coiled coil</keyword>
<accession>A0ABV7J6A6</accession>
<comment type="caution">
    <text evidence="2">The sequence shown here is derived from an EMBL/GenBank/DDBJ whole genome shotgun (WGS) entry which is preliminary data.</text>
</comment>
<sequence length="914" mass="104808">MSILKWFNKPKWQNSNIQVRIAAIKSSNDPELINHLPQLVKHDPSEQVQLAALNKINDLEQFIDIASHHSSKKVCQAAHKKIIQWCETHDDSSLSRVVNLTTSNEVIQALASSAKNSEVRLAAIKKITQQGKLADLLTVERDVTIQQQILNQINQQKTLIRLLEVTQKKNPELSQMIAQKIKPDTDHKQQALTLCQQLEGVVHGKNHQITDLKTIKTEWQKISGHVDQTLNNRFNGAFDAARMILDPEHRNEFLEKQKQQRALTDLSETEQWLSSNNSATLGTLQSSINRLNEHDKAGLSETDQDRLSAVIEQLTQLMAEVQETQRVPEQAIKVVDNLSATLNQQTATNQQLKQFKKQWQQATRQASDTEAMNELHDKYKQLLGQLADKIEQSGEIRERSAQQAIELIGKAITEIEEGHLVNAKKFSNQIAELKKLAGPGHPLIRKHKYQLDQVWNRLKELRKWQKWSNDKVRNDIIQGIIDIHGQGLHPDAVLKKLKDSNEQWYALEDMEKLPGDKYPSRNHALWQQFREVSKAVFEPTQPYFEKRGEQQGAKLDEFNQLIEQMLNIDLSESNEQQLSSLNRKAIKSLKSLDQLPPKKRGATAKKIRKGINRIDDKLNEFYGHAEKRKMKLIEQAEQLQQEADLGSAIEQAKALQNQWKSAGVVKQYTERKLWKRFRKANDAVFNRRQDEQKAQNEAIRQQEKAVNSFIKAQEKQIKKLHESSALQELKSTIHKGWNELDIPSGYATHKLNQLTQLIDEQLKVLSQKDLIKDLDQQQALDEMLSEMEQKQATVDEQNAALEALQSTPDRLWISQRQDSLSAGDTEEKLNEILIAAEFLTGLNTPKAHMDQRMAYQVKVLSDRMSGGKNLKDHQQALKLLQDWQVTAKPDAEFLKANNKRIQKAIKALRSLILE</sequence>
<dbReference type="InterPro" id="IPR007139">
    <property type="entry name" value="DUF349"/>
</dbReference>
<keyword evidence="3" id="KW-1185">Reference proteome</keyword>
<dbReference type="EMBL" id="JBHRTS010000003">
    <property type="protein sequence ID" value="MFC3193670.1"/>
    <property type="molecule type" value="Genomic_DNA"/>
</dbReference>
<name>A0ABV7J6A6_9GAMM</name>
<proteinExistence type="predicted"/>
<dbReference type="RefSeq" id="WP_077411522.1">
    <property type="nucleotide sequence ID" value="NZ_JBHRTS010000003.1"/>
</dbReference>
<evidence type="ECO:0000313" key="3">
    <source>
        <dbReference type="Proteomes" id="UP001595533"/>
    </source>
</evidence>
<evidence type="ECO:0000256" key="1">
    <source>
        <dbReference type="SAM" id="Coils"/>
    </source>
</evidence>
<protein>
    <submittedName>
        <fullName evidence="2">DUF349 domain-containing protein</fullName>
    </submittedName>
</protein>
<gene>
    <name evidence="2" type="ORF">ACFODZ_05410</name>
</gene>